<reference evidence="10" key="1">
    <citation type="journal article" date="2022" name="Cell">
        <title>Repeat-based holocentromeres influence genome architecture and karyotype evolution.</title>
        <authorList>
            <person name="Hofstatter P.G."/>
            <person name="Thangavel G."/>
            <person name="Lux T."/>
            <person name="Neumann P."/>
            <person name="Vondrak T."/>
            <person name="Novak P."/>
            <person name="Zhang M."/>
            <person name="Costa L."/>
            <person name="Castellani M."/>
            <person name="Scott A."/>
            <person name="Toegelov H."/>
            <person name="Fuchs J."/>
            <person name="Mata-Sucre Y."/>
            <person name="Dias Y."/>
            <person name="Vanzela A.L.L."/>
            <person name="Huettel B."/>
            <person name="Almeida C.C.S."/>
            <person name="Simkova H."/>
            <person name="Souza G."/>
            <person name="Pedrosa-Harand A."/>
            <person name="Macas J."/>
            <person name="Mayer K.F.X."/>
            <person name="Houben A."/>
            <person name="Marques A."/>
        </authorList>
    </citation>
    <scope>NUCLEOTIDE SEQUENCE</scope>
    <source>
        <strain evidence="10">RhyBre1mFocal</strain>
    </source>
</reference>
<gene>
    <name evidence="10" type="ORF">LUZ63_023534</name>
</gene>
<dbReference type="AlphaFoldDB" id="A0A9P9Z2Q8"/>
<dbReference type="Gene3D" id="3.30.565.10">
    <property type="entry name" value="Histidine kinase-like ATPase, C-terminal domain"/>
    <property type="match status" value="1"/>
</dbReference>
<evidence type="ECO:0000256" key="8">
    <source>
        <dbReference type="SAM" id="Coils"/>
    </source>
</evidence>
<feature type="domain" description="Signal transduction histidine kinase HWE region" evidence="9">
    <location>
        <begin position="282"/>
        <end position="363"/>
    </location>
</feature>
<dbReference type="InterPro" id="IPR036890">
    <property type="entry name" value="HATPase_C_sf"/>
</dbReference>
<dbReference type="EMBL" id="JAMQYH010001130">
    <property type="protein sequence ID" value="KAJ1681248.1"/>
    <property type="molecule type" value="Genomic_DNA"/>
</dbReference>
<name>A0A9P9Z2Q8_9POAL</name>
<dbReference type="Proteomes" id="UP001151287">
    <property type="component" value="Unassembled WGS sequence"/>
</dbReference>
<feature type="coiled-coil region" evidence="8">
    <location>
        <begin position="1"/>
        <end position="32"/>
    </location>
</feature>
<dbReference type="EC" id="2.7.13.3" evidence="2"/>
<evidence type="ECO:0000256" key="6">
    <source>
        <dbReference type="ARBA" id="ARBA00022777"/>
    </source>
</evidence>
<keyword evidence="6" id="KW-0418">Kinase</keyword>
<keyword evidence="4" id="KW-0808">Transferase</keyword>
<evidence type="ECO:0000256" key="7">
    <source>
        <dbReference type="ARBA" id="ARBA00022840"/>
    </source>
</evidence>
<dbReference type="Pfam" id="PF13596">
    <property type="entry name" value="PAS_10"/>
    <property type="match status" value="1"/>
</dbReference>
<evidence type="ECO:0000256" key="4">
    <source>
        <dbReference type="ARBA" id="ARBA00022679"/>
    </source>
</evidence>
<comment type="caution">
    <text evidence="10">The sequence shown here is derived from an EMBL/GenBank/DDBJ whole genome shotgun (WGS) entry which is preliminary data.</text>
</comment>
<evidence type="ECO:0000256" key="5">
    <source>
        <dbReference type="ARBA" id="ARBA00022741"/>
    </source>
</evidence>
<keyword evidence="7" id="KW-0067">ATP-binding</keyword>
<evidence type="ECO:0000256" key="3">
    <source>
        <dbReference type="ARBA" id="ARBA00022553"/>
    </source>
</evidence>
<evidence type="ECO:0000256" key="2">
    <source>
        <dbReference type="ARBA" id="ARBA00012438"/>
    </source>
</evidence>
<dbReference type="GO" id="GO:0004673">
    <property type="term" value="F:protein histidine kinase activity"/>
    <property type="evidence" value="ECO:0007669"/>
    <property type="project" value="UniProtKB-EC"/>
</dbReference>
<dbReference type="GO" id="GO:0005524">
    <property type="term" value="F:ATP binding"/>
    <property type="evidence" value="ECO:0007669"/>
    <property type="project" value="UniProtKB-KW"/>
</dbReference>
<dbReference type="Gene3D" id="3.30.450.20">
    <property type="entry name" value="PAS domain"/>
    <property type="match status" value="3"/>
</dbReference>
<dbReference type="OrthoDB" id="10559654at2759"/>
<dbReference type="SUPFAM" id="SSF55874">
    <property type="entry name" value="ATPase domain of HSP90 chaperone/DNA topoisomerase II/histidine kinase"/>
    <property type="match status" value="1"/>
</dbReference>
<dbReference type="PANTHER" id="PTHR41523:SF8">
    <property type="entry name" value="ETHYLENE RESPONSE SENSOR PROTEIN"/>
    <property type="match status" value="1"/>
</dbReference>
<dbReference type="SUPFAM" id="SSF52172">
    <property type="entry name" value="CheY-like"/>
    <property type="match status" value="1"/>
</dbReference>
<keyword evidence="11" id="KW-1185">Reference proteome</keyword>
<keyword evidence="3" id="KW-0597">Phosphoprotein</keyword>
<proteinExistence type="predicted"/>
<keyword evidence="5" id="KW-0547">Nucleotide-binding</keyword>
<evidence type="ECO:0000259" key="9">
    <source>
        <dbReference type="SMART" id="SM00911"/>
    </source>
</evidence>
<organism evidence="10 11">
    <name type="scientific">Rhynchospora breviuscula</name>
    <dbReference type="NCBI Taxonomy" id="2022672"/>
    <lineage>
        <taxon>Eukaryota</taxon>
        <taxon>Viridiplantae</taxon>
        <taxon>Streptophyta</taxon>
        <taxon>Embryophyta</taxon>
        <taxon>Tracheophyta</taxon>
        <taxon>Spermatophyta</taxon>
        <taxon>Magnoliopsida</taxon>
        <taxon>Liliopsida</taxon>
        <taxon>Poales</taxon>
        <taxon>Cyperaceae</taxon>
        <taxon>Cyperoideae</taxon>
        <taxon>Rhynchosporeae</taxon>
        <taxon>Rhynchospora</taxon>
    </lineage>
</organism>
<keyword evidence="8" id="KW-0175">Coiled coil</keyword>
<dbReference type="PANTHER" id="PTHR41523">
    <property type="entry name" value="TWO-COMPONENT SYSTEM SENSOR PROTEIN"/>
    <property type="match status" value="1"/>
</dbReference>
<evidence type="ECO:0000256" key="1">
    <source>
        <dbReference type="ARBA" id="ARBA00000085"/>
    </source>
</evidence>
<dbReference type="Pfam" id="PF07536">
    <property type="entry name" value="HWE_HK"/>
    <property type="match status" value="1"/>
</dbReference>
<comment type="catalytic activity">
    <reaction evidence="1">
        <text>ATP + protein L-histidine = ADP + protein N-phospho-L-histidine.</text>
        <dbReference type="EC" id="2.7.13.3"/>
    </reaction>
</comment>
<dbReference type="SUPFAM" id="SSF55785">
    <property type="entry name" value="PYP-like sensor domain (PAS domain)"/>
    <property type="match status" value="2"/>
</dbReference>
<evidence type="ECO:0000313" key="10">
    <source>
        <dbReference type="EMBL" id="KAJ1681248.1"/>
    </source>
</evidence>
<dbReference type="InterPro" id="IPR011006">
    <property type="entry name" value="CheY-like_superfamily"/>
</dbReference>
<dbReference type="SMART" id="SM00911">
    <property type="entry name" value="HWE_HK"/>
    <property type="match status" value="1"/>
</dbReference>
<evidence type="ECO:0000313" key="11">
    <source>
        <dbReference type="Proteomes" id="UP001151287"/>
    </source>
</evidence>
<protein>
    <recommendedName>
        <fullName evidence="2">histidine kinase</fullName>
        <ecNumber evidence="2">2.7.13.3</ecNumber>
    </recommendedName>
</protein>
<dbReference type="InterPro" id="IPR035965">
    <property type="entry name" value="PAS-like_dom_sf"/>
</dbReference>
<sequence length="572" mass="61923">MMSMNEELQSTNEELSTVNDELKTKVDQLTVANSDLRNFFESTDLAVVVLDRNLRIRSYTEAARAIFPLQPSDRGRLLADVSTRLATTDYLDGAAQVAGGGAAMQQRVTTRDGGRTLSLRILPYRTQGDGIDGATLVLTDITDALSLERELAAERERLDLAIKAGGIGVWEYRGGTGEIFLDETGRHLFGFSPQDTADQVHQVFDRIIPEDRTGRRAGAGRGDGRARRFRDDVPAGPEWQGRWIKGFGRVVTSSAPHRMVGVSIDVTAEYAIAETRELMLREMNHRVKNLFAIISGIVSAASRSHDDVTEMADDVRERIATLGRAHSLASPAGEQQAIELAALVEATIAPYRGQSTITIDGPPLLVDRRCLSPLALILHEWATNSVKYGALAQPSGELAVGWTLADGKLRLDWSETGGQVPDDTGAKGFGTLLVQTSSRQLGAELERKSLDGRFLLSLTLPETSIIEDGGYRVDGPYVSVEDVLAHLDGDKPELACAILDVRLRDGEVFPAAERLHEAGVPLIFHSGHADEHALQSRYPGAAVCGKPCSPSLLRRTLSMAVSGPAEGDRATG</sequence>
<dbReference type="Gene3D" id="3.40.50.2300">
    <property type="match status" value="1"/>
</dbReference>
<dbReference type="InterPro" id="IPR011102">
    <property type="entry name" value="Sig_transdc_His_kinase_HWE"/>
</dbReference>
<accession>A0A9P9Z2Q8</accession>